<keyword evidence="4 5" id="KW-0472">Membrane</keyword>
<proteinExistence type="predicted"/>
<sequence length="178" mass="18889">MATVYSQGPDAPAAPARSSAADKVWAVTRIALGWIFLWAFLDKLLGLGFSTPSERSWLNGGSPTTGFLKGSGENMFGGFFSSLAGQAWVDWLFMIGLLGVGLALILGIGMKIAAVAGAVMMVLMWLAALPLETNPIIDDHIIYALVLAGLALSRAGDTWGLGRQWGRTGLVRKNPVLR</sequence>
<evidence type="ECO:0000313" key="7">
    <source>
        <dbReference type="Proteomes" id="UP001595850"/>
    </source>
</evidence>
<evidence type="ECO:0000256" key="2">
    <source>
        <dbReference type="ARBA" id="ARBA00022692"/>
    </source>
</evidence>
<gene>
    <name evidence="6" type="ORF">ACFOWE_23975</name>
</gene>
<protein>
    <submittedName>
        <fullName evidence="6">DoxX family membrane protein</fullName>
    </submittedName>
</protein>
<evidence type="ECO:0000256" key="1">
    <source>
        <dbReference type="ARBA" id="ARBA00004141"/>
    </source>
</evidence>
<feature type="transmembrane region" description="Helical" evidence="5">
    <location>
        <begin position="112"/>
        <end position="129"/>
    </location>
</feature>
<evidence type="ECO:0000256" key="3">
    <source>
        <dbReference type="ARBA" id="ARBA00022989"/>
    </source>
</evidence>
<keyword evidence="7" id="KW-1185">Reference proteome</keyword>
<keyword evidence="3 5" id="KW-1133">Transmembrane helix</keyword>
<feature type="transmembrane region" description="Helical" evidence="5">
    <location>
        <begin position="141"/>
        <end position="162"/>
    </location>
</feature>
<dbReference type="Proteomes" id="UP001595850">
    <property type="component" value="Unassembled WGS sequence"/>
</dbReference>
<comment type="caution">
    <text evidence="6">The sequence shown here is derived from an EMBL/GenBank/DDBJ whole genome shotgun (WGS) entry which is preliminary data.</text>
</comment>
<dbReference type="Pfam" id="PF07681">
    <property type="entry name" value="DoxX"/>
    <property type="match status" value="1"/>
</dbReference>
<evidence type="ECO:0000313" key="6">
    <source>
        <dbReference type="EMBL" id="MFC4061370.1"/>
    </source>
</evidence>
<feature type="transmembrane region" description="Helical" evidence="5">
    <location>
        <begin position="24"/>
        <end position="41"/>
    </location>
</feature>
<dbReference type="InterPro" id="IPR032808">
    <property type="entry name" value="DoxX"/>
</dbReference>
<accession>A0ABV8IBV7</accession>
<reference evidence="7" key="1">
    <citation type="journal article" date="2019" name="Int. J. Syst. Evol. Microbiol.">
        <title>The Global Catalogue of Microorganisms (GCM) 10K type strain sequencing project: providing services to taxonomists for standard genome sequencing and annotation.</title>
        <authorList>
            <consortium name="The Broad Institute Genomics Platform"/>
            <consortium name="The Broad Institute Genome Sequencing Center for Infectious Disease"/>
            <person name="Wu L."/>
            <person name="Ma J."/>
        </authorList>
    </citation>
    <scope>NUCLEOTIDE SEQUENCE [LARGE SCALE GENOMIC DNA]</scope>
    <source>
        <strain evidence="7">TBRC 4489</strain>
    </source>
</reference>
<keyword evidence="2 5" id="KW-0812">Transmembrane</keyword>
<evidence type="ECO:0000256" key="4">
    <source>
        <dbReference type="ARBA" id="ARBA00023136"/>
    </source>
</evidence>
<evidence type="ECO:0000256" key="5">
    <source>
        <dbReference type="SAM" id="Phobius"/>
    </source>
</evidence>
<name>A0ABV8IBV7_9ACTN</name>
<comment type="subcellular location">
    <subcellularLocation>
        <location evidence="1">Membrane</location>
        <topology evidence="1">Multi-pass membrane protein</topology>
    </subcellularLocation>
</comment>
<organism evidence="6 7">
    <name type="scientific">Planomonospora corallina</name>
    <dbReference type="NCBI Taxonomy" id="1806052"/>
    <lineage>
        <taxon>Bacteria</taxon>
        <taxon>Bacillati</taxon>
        <taxon>Actinomycetota</taxon>
        <taxon>Actinomycetes</taxon>
        <taxon>Streptosporangiales</taxon>
        <taxon>Streptosporangiaceae</taxon>
        <taxon>Planomonospora</taxon>
    </lineage>
</organism>
<dbReference type="RefSeq" id="WP_377291489.1">
    <property type="nucleotide sequence ID" value="NZ_JBHSBM010000027.1"/>
</dbReference>
<feature type="transmembrane region" description="Helical" evidence="5">
    <location>
        <begin position="88"/>
        <end position="105"/>
    </location>
</feature>
<dbReference type="EMBL" id="JBHSBM010000027">
    <property type="protein sequence ID" value="MFC4061370.1"/>
    <property type="molecule type" value="Genomic_DNA"/>
</dbReference>